<keyword evidence="1" id="KW-0456">Lyase</keyword>
<sequence>MTKQVAKVCMVPDLYARQDSNFFFLSGSDLAWNLLGSHNEGLLAASEVAKQLTYLRMKTNKKLFVDAQSGFGNPLNTYFTVKELEHYGADVVLVNDQKYPSNTIKPQKDQFYSFAGRVKAAVDANSEDGCKVWVKLDCFNDYGNDGLQKRLSTAAKLGATGALLNGVPNEVVKKLDVNLKLGLVNPQSLDCPSNVEYLFG</sequence>
<evidence type="ECO:0000313" key="1">
    <source>
        <dbReference type="EMBL" id="MBM6941213.1"/>
    </source>
</evidence>
<reference evidence="1 2" key="1">
    <citation type="journal article" date="2021" name="Sci. Rep.">
        <title>The distribution of antibiotic resistance genes in chicken gut microbiota commensals.</title>
        <authorList>
            <person name="Juricova H."/>
            <person name="Matiasovicova J."/>
            <person name="Kubasova T."/>
            <person name="Cejkova D."/>
            <person name="Rychlik I."/>
        </authorList>
    </citation>
    <scope>NUCLEOTIDE SEQUENCE [LARGE SCALE GENOMIC DNA]</scope>
    <source>
        <strain evidence="1 2">An574</strain>
    </source>
</reference>
<gene>
    <name evidence="1" type="ORF">H5975_07020</name>
</gene>
<dbReference type="InterPro" id="IPR015813">
    <property type="entry name" value="Pyrv/PenolPyrv_kinase-like_dom"/>
</dbReference>
<protein>
    <submittedName>
        <fullName evidence="1">Isocitrate lyase/phosphoenolpyruvate mutase family protein</fullName>
    </submittedName>
</protein>
<dbReference type="Pfam" id="PF13714">
    <property type="entry name" value="PEP_mutase"/>
    <property type="match status" value="1"/>
</dbReference>
<dbReference type="EMBL" id="JACJKU010000082">
    <property type="protein sequence ID" value="MBM6941213.1"/>
    <property type="molecule type" value="Genomic_DNA"/>
</dbReference>
<organism evidence="1 2">
    <name type="scientific">Limosilactobacillus coleohominis</name>
    <dbReference type="NCBI Taxonomy" id="181675"/>
    <lineage>
        <taxon>Bacteria</taxon>
        <taxon>Bacillati</taxon>
        <taxon>Bacillota</taxon>
        <taxon>Bacilli</taxon>
        <taxon>Lactobacillales</taxon>
        <taxon>Lactobacillaceae</taxon>
        <taxon>Limosilactobacillus</taxon>
    </lineage>
</organism>
<accession>A0ABS2GZB2</accession>
<dbReference type="Gene3D" id="3.20.20.60">
    <property type="entry name" value="Phosphoenolpyruvate-binding domains"/>
    <property type="match status" value="1"/>
</dbReference>
<dbReference type="PANTHER" id="PTHR42905:SF5">
    <property type="entry name" value="CARBOXYVINYL-CARBOXYPHOSPHONATE PHOSPHORYLMUTASE, CHLOROPLASTIC"/>
    <property type="match status" value="1"/>
</dbReference>
<proteinExistence type="predicted"/>
<comment type="caution">
    <text evidence="1">The sequence shown here is derived from an EMBL/GenBank/DDBJ whole genome shotgun (WGS) entry which is preliminary data.</text>
</comment>
<dbReference type="RefSeq" id="WP_204785450.1">
    <property type="nucleotide sequence ID" value="NZ_JACJKU010000082.1"/>
</dbReference>
<dbReference type="InterPro" id="IPR040442">
    <property type="entry name" value="Pyrv_kinase-like_dom_sf"/>
</dbReference>
<keyword evidence="2" id="KW-1185">Reference proteome</keyword>
<dbReference type="SUPFAM" id="SSF51621">
    <property type="entry name" value="Phosphoenolpyruvate/pyruvate domain"/>
    <property type="match status" value="1"/>
</dbReference>
<dbReference type="PANTHER" id="PTHR42905">
    <property type="entry name" value="PHOSPHOENOLPYRUVATE CARBOXYLASE"/>
    <property type="match status" value="1"/>
</dbReference>
<name>A0ABS2GZB2_9LACO</name>
<evidence type="ECO:0000313" key="2">
    <source>
        <dbReference type="Proteomes" id="UP000785625"/>
    </source>
</evidence>
<dbReference type="GO" id="GO:0016829">
    <property type="term" value="F:lyase activity"/>
    <property type="evidence" value="ECO:0007669"/>
    <property type="project" value="UniProtKB-KW"/>
</dbReference>
<dbReference type="Proteomes" id="UP000785625">
    <property type="component" value="Unassembled WGS sequence"/>
</dbReference>